<keyword evidence="6" id="KW-0133">Cell shape</keyword>
<dbReference type="SUPFAM" id="SSF56601">
    <property type="entry name" value="beta-lactamase/transpeptidase-like"/>
    <property type="match status" value="1"/>
</dbReference>
<dbReference type="GO" id="GO:0071555">
    <property type="term" value="P:cell wall organization"/>
    <property type="evidence" value="ECO:0007669"/>
    <property type="project" value="UniProtKB-KW"/>
</dbReference>
<feature type="domain" description="Penicillin-binding protein transpeptidase" evidence="13">
    <location>
        <begin position="371"/>
        <end position="681"/>
    </location>
</feature>
<dbReference type="SUPFAM" id="SSF56519">
    <property type="entry name" value="Penicillin binding protein dimerisation domain"/>
    <property type="match status" value="1"/>
</dbReference>
<dbReference type="EMBL" id="QRUP01000001">
    <property type="protein sequence ID" value="RGR76795.1"/>
    <property type="molecule type" value="Genomic_DNA"/>
</dbReference>
<evidence type="ECO:0000256" key="11">
    <source>
        <dbReference type="SAM" id="MobiDB-lite"/>
    </source>
</evidence>
<protein>
    <submittedName>
        <fullName evidence="15">Penicillin-binding protein 2</fullName>
    </submittedName>
</protein>
<dbReference type="Pfam" id="PF03717">
    <property type="entry name" value="PBP_dimer"/>
    <property type="match status" value="1"/>
</dbReference>
<evidence type="ECO:0000256" key="9">
    <source>
        <dbReference type="ARBA" id="ARBA00023136"/>
    </source>
</evidence>
<evidence type="ECO:0000256" key="3">
    <source>
        <dbReference type="ARBA" id="ARBA00007171"/>
    </source>
</evidence>
<evidence type="ECO:0000256" key="4">
    <source>
        <dbReference type="ARBA" id="ARBA00022475"/>
    </source>
</evidence>
<feature type="domain" description="Penicillin-binding protein dimerisation" evidence="14">
    <location>
        <begin position="85"/>
        <end position="320"/>
    </location>
</feature>
<name>A0A412G672_9FIRM</name>
<keyword evidence="7" id="KW-0573">Peptidoglycan synthesis</keyword>
<evidence type="ECO:0000256" key="12">
    <source>
        <dbReference type="SAM" id="Phobius"/>
    </source>
</evidence>
<dbReference type="PANTHER" id="PTHR30627:SF2">
    <property type="entry name" value="PEPTIDOGLYCAN D,D-TRANSPEPTIDASE MRDA"/>
    <property type="match status" value="1"/>
</dbReference>
<dbReference type="GeneID" id="83013878"/>
<dbReference type="InterPro" id="IPR012338">
    <property type="entry name" value="Beta-lactam/transpept-like"/>
</dbReference>
<dbReference type="InterPro" id="IPR050515">
    <property type="entry name" value="Beta-lactam/transpept"/>
</dbReference>
<dbReference type="Pfam" id="PF00905">
    <property type="entry name" value="Transpeptidase"/>
    <property type="match status" value="1"/>
</dbReference>
<comment type="subcellular location">
    <subcellularLocation>
        <location evidence="2">Cell membrane</location>
    </subcellularLocation>
    <subcellularLocation>
        <location evidence="1">Membrane</location>
        <topology evidence="1">Single-pass membrane protein</topology>
    </subcellularLocation>
</comment>
<dbReference type="InterPro" id="IPR005311">
    <property type="entry name" value="PBP_dimer"/>
</dbReference>
<comment type="similarity">
    <text evidence="3">Belongs to the transpeptidase family.</text>
</comment>
<evidence type="ECO:0000256" key="5">
    <source>
        <dbReference type="ARBA" id="ARBA00022692"/>
    </source>
</evidence>
<organism evidence="15 16">
    <name type="scientific">Holdemania filiformis</name>
    <dbReference type="NCBI Taxonomy" id="61171"/>
    <lineage>
        <taxon>Bacteria</taxon>
        <taxon>Bacillati</taxon>
        <taxon>Bacillota</taxon>
        <taxon>Erysipelotrichia</taxon>
        <taxon>Erysipelotrichales</taxon>
        <taxon>Erysipelotrichaceae</taxon>
        <taxon>Holdemania</taxon>
    </lineage>
</organism>
<evidence type="ECO:0000313" key="15">
    <source>
        <dbReference type="EMBL" id="RGR76795.1"/>
    </source>
</evidence>
<dbReference type="GO" id="GO:0008658">
    <property type="term" value="F:penicillin binding"/>
    <property type="evidence" value="ECO:0007669"/>
    <property type="project" value="InterPro"/>
</dbReference>
<dbReference type="AlphaFoldDB" id="A0A412G672"/>
<dbReference type="GO" id="GO:0008360">
    <property type="term" value="P:regulation of cell shape"/>
    <property type="evidence" value="ECO:0007669"/>
    <property type="project" value="UniProtKB-KW"/>
</dbReference>
<evidence type="ECO:0000259" key="14">
    <source>
        <dbReference type="Pfam" id="PF03717"/>
    </source>
</evidence>
<dbReference type="Gene3D" id="3.40.710.10">
    <property type="entry name" value="DD-peptidase/beta-lactamase superfamily"/>
    <property type="match status" value="1"/>
</dbReference>
<comment type="caution">
    <text evidence="15">The sequence shown here is derived from an EMBL/GenBank/DDBJ whole genome shotgun (WGS) entry which is preliminary data.</text>
</comment>
<evidence type="ECO:0000259" key="13">
    <source>
        <dbReference type="Pfam" id="PF00905"/>
    </source>
</evidence>
<proteinExistence type="inferred from homology"/>
<keyword evidence="16" id="KW-1185">Reference proteome</keyword>
<keyword evidence="5 12" id="KW-0812">Transmembrane</keyword>
<feature type="compositionally biased region" description="Polar residues" evidence="11">
    <location>
        <begin position="730"/>
        <end position="742"/>
    </location>
</feature>
<evidence type="ECO:0000256" key="1">
    <source>
        <dbReference type="ARBA" id="ARBA00004167"/>
    </source>
</evidence>
<dbReference type="InterPro" id="IPR001460">
    <property type="entry name" value="PCN-bd_Tpept"/>
</dbReference>
<dbReference type="GO" id="GO:0009252">
    <property type="term" value="P:peptidoglycan biosynthetic process"/>
    <property type="evidence" value="ECO:0007669"/>
    <property type="project" value="UniProtKB-KW"/>
</dbReference>
<dbReference type="GO" id="GO:0071972">
    <property type="term" value="F:peptidoglycan L,D-transpeptidase activity"/>
    <property type="evidence" value="ECO:0007669"/>
    <property type="project" value="TreeGrafter"/>
</dbReference>
<accession>A0A412G672</accession>
<evidence type="ECO:0000256" key="6">
    <source>
        <dbReference type="ARBA" id="ARBA00022960"/>
    </source>
</evidence>
<dbReference type="Gene3D" id="3.90.1310.10">
    <property type="entry name" value="Penicillin-binding protein 2a (Domain 2)"/>
    <property type="match status" value="1"/>
</dbReference>
<dbReference type="RefSeq" id="WP_117892294.1">
    <property type="nucleotide sequence ID" value="NZ_CABJCV010000001.1"/>
</dbReference>
<evidence type="ECO:0000256" key="8">
    <source>
        <dbReference type="ARBA" id="ARBA00022989"/>
    </source>
</evidence>
<sequence>MTNKPLLGPRKTKDDKKLHWEGSSEHLRKALDLSKIVTRRFQLVALAVCVGMAAIVVRLYTIQMLRTEDYAQKLATYTRRYQTVTTPRGEMLDRNGQVLVGNKQRLNITYFPPQGISDEKEWELARRFSTDYEVDETQLGTRDLKDLYLSLHKKEIDAERITEEEMAAYYKGDLNDNDIYYLELARITEEDLQTLDTDLRKAYVVKQAMDMPSSGQTKIIKSDVTVEEAAFLIEHMEEYQGFNVDFDWDREYPFGTMLKSVLGTVTTSKQGLPSEDLDYYLALDYSRNEKVGRSGLEKQYEGLLSGKRSVYDLAYDENGTGYLSEVNEGSKGYDLELSIDARLQQKLDEILTQVLTEYKDDPLRPYMDRIMYVLQDPNTGDILAMSCMIRNADGSISASPTSIYTDAYAPGSVVKGATVYMGLDQGVIQPGEKILDNYIKIKDTPIKKSWKTLGWVDDVQALAQSSNVFMFNVAIRLGGGTYIENNPLQIDANTYLLMRSYYSQFGLGVLTGIDVPNEAVGYMPGKLANAGNTLDFAIGQLDNYTTIELAQYVSTIANGGKKIQPRLVRRAFDPGTQNVVYENYVNVMSTLENTAALDRVRQGFNACVYGGICYGLTDVPVTISAKTGTAESFINVTNEDGTTTRYDTTNNSVVAYAPAENPDYAMACMIPNAWVTGGGSQSNLCLRITNELTKAIYNPDDGAQNSETPVQPDSNPVVPTETPALPPTPDSNDPQTSPEPVQ</sequence>
<evidence type="ECO:0000256" key="2">
    <source>
        <dbReference type="ARBA" id="ARBA00004236"/>
    </source>
</evidence>
<dbReference type="PANTHER" id="PTHR30627">
    <property type="entry name" value="PEPTIDOGLYCAN D,D-TRANSPEPTIDASE"/>
    <property type="match status" value="1"/>
</dbReference>
<dbReference type="Proteomes" id="UP000284178">
    <property type="component" value="Unassembled WGS sequence"/>
</dbReference>
<dbReference type="GO" id="GO:0005886">
    <property type="term" value="C:plasma membrane"/>
    <property type="evidence" value="ECO:0007669"/>
    <property type="project" value="UniProtKB-SubCell"/>
</dbReference>
<evidence type="ECO:0000313" key="16">
    <source>
        <dbReference type="Proteomes" id="UP000284178"/>
    </source>
</evidence>
<dbReference type="Gene3D" id="1.10.10.1230">
    <property type="entry name" value="Penicillin-binding protein, N-terminal non-catalytic domain, head sub-domain"/>
    <property type="match status" value="1"/>
</dbReference>
<keyword evidence="9 12" id="KW-0472">Membrane</keyword>
<keyword evidence="8 12" id="KW-1133">Transmembrane helix</keyword>
<reference evidence="15 16" key="1">
    <citation type="submission" date="2018-08" db="EMBL/GenBank/DDBJ databases">
        <title>A genome reference for cultivated species of the human gut microbiota.</title>
        <authorList>
            <person name="Zou Y."/>
            <person name="Xue W."/>
            <person name="Luo G."/>
        </authorList>
    </citation>
    <scope>NUCLEOTIDE SEQUENCE [LARGE SCALE GENOMIC DNA]</scope>
    <source>
        <strain evidence="15 16">AF24-29</strain>
    </source>
</reference>
<evidence type="ECO:0000256" key="10">
    <source>
        <dbReference type="ARBA" id="ARBA00023316"/>
    </source>
</evidence>
<evidence type="ECO:0000256" key="7">
    <source>
        <dbReference type="ARBA" id="ARBA00022984"/>
    </source>
</evidence>
<gene>
    <name evidence="15" type="ORF">DWY25_00445</name>
</gene>
<feature type="transmembrane region" description="Helical" evidence="12">
    <location>
        <begin position="43"/>
        <end position="61"/>
    </location>
</feature>
<keyword evidence="4" id="KW-1003">Cell membrane</keyword>
<keyword evidence="10" id="KW-0961">Cell wall biogenesis/degradation</keyword>
<feature type="compositionally biased region" description="Polar residues" evidence="11">
    <location>
        <begin position="703"/>
        <end position="714"/>
    </location>
</feature>
<dbReference type="InterPro" id="IPR036138">
    <property type="entry name" value="PBP_dimer_sf"/>
</dbReference>
<feature type="region of interest" description="Disordered" evidence="11">
    <location>
        <begin position="697"/>
        <end position="742"/>
    </location>
</feature>